<gene>
    <name evidence="2" type="ORF">JTE90_028405</name>
</gene>
<comment type="caution">
    <text evidence="2">The sequence shown here is derived from an EMBL/GenBank/DDBJ whole genome shotgun (WGS) entry which is preliminary data.</text>
</comment>
<dbReference type="AlphaFoldDB" id="A0AAV6VF76"/>
<evidence type="ECO:0000313" key="3">
    <source>
        <dbReference type="Proteomes" id="UP000827092"/>
    </source>
</evidence>
<proteinExistence type="predicted"/>
<feature type="signal peptide" evidence="1">
    <location>
        <begin position="1"/>
        <end position="18"/>
    </location>
</feature>
<dbReference type="Proteomes" id="UP000827092">
    <property type="component" value="Unassembled WGS sequence"/>
</dbReference>
<accession>A0AAV6VF76</accession>
<name>A0AAV6VF76_9ARAC</name>
<dbReference type="EMBL" id="JAFNEN010000090">
    <property type="protein sequence ID" value="KAG8195254.1"/>
    <property type="molecule type" value="Genomic_DNA"/>
</dbReference>
<sequence>MSHRAGLILCLTAVLVSAEIGCPYPEDIEPCTCRMEETKDVPQYTTLTCSKVHDTEVLLRVFENSRRYTYNSFDLMESSLQYIPHQIFDDVVVHELFMVNVTLRNLFDEVPRDPGIWWLEAQGVKVLGGLDWKQLTVFKNLERIVMRDVPLKKLTADFRSNVSKKLRSCTARIAKLSSWKTTRLLNSLT</sequence>
<feature type="chain" id="PRO_5043910819" evidence="1">
    <location>
        <begin position="19"/>
        <end position="189"/>
    </location>
</feature>
<keyword evidence="1" id="KW-0732">Signal</keyword>
<evidence type="ECO:0000256" key="1">
    <source>
        <dbReference type="SAM" id="SignalP"/>
    </source>
</evidence>
<reference evidence="2 3" key="1">
    <citation type="journal article" date="2022" name="Nat. Ecol. Evol.">
        <title>A masculinizing supergene underlies an exaggerated male reproductive morph in a spider.</title>
        <authorList>
            <person name="Hendrickx F."/>
            <person name="De Corte Z."/>
            <person name="Sonet G."/>
            <person name="Van Belleghem S.M."/>
            <person name="Kostlbacher S."/>
            <person name="Vangestel C."/>
        </authorList>
    </citation>
    <scope>NUCLEOTIDE SEQUENCE [LARGE SCALE GENOMIC DNA]</scope>
    <source>
        <strain evidence="2">W744_W776</strain>
    </source>
</reference>
<evidence type="ECO:0000313" key="2">
    <source>
        <dbReference type="EMBL" id="KAG8195254.1"/>
    </source>
</evidence>
<keyword evidence="3" id="KW-1185">Reference proteome</keyword>
<protein>
    <submittedName>
        <fullName evidence="2">Uncharacterized protein</fullName>
    </submittedName>
</protein>
<organism evidence="2 3">
    <name type="scientific">Oedothorax gibbosus</name>
    <dbReference type="NCBI Taxonomy" id="931172"/>
    <lineage>
        <taxon>Eukaryota</taxon>
        <taxon>Metazoa</taxon>
        <taxon>Ecdysozoa</taxon>
        <taxon>Arthropoda</taxon>
        <taxon>Chelicerata</taxon>
        <taxon>Arachnida</taxon>
        <taxon>Araneae</taxon>
        <taxon>Araneomorphae</taxon>
        <taxon>Entelegynae</taxon>
        <taxon>Araneoidea</taxon>
        <taxon>Linyphiidae</taxon>
        <taxon>Erigoninae</taxon>
        <taxon>Oedothorax</taxon>
    </lineage>
</organism>